<proteinExistence type="predicted"/>
<comment type="caution">
    <text evidence="2">The sequence shown here is derived from an EMBL/GenBank/DDBJ whole genome shotgun (WGS) entry which is preliminary data.</text>
</comment>
<gene>
    <name evidence="2" type="ORF">BWY73_01623</name>
</gene>
<name>A0A1V5M754_UNCT6</name>
<protein>
    <submittedName>
        <fullName evidence="2">RNase H</fullName>
    </submittedName>
</protein>
<reference evidence="2" key="1">
    <citation type="submission" date="2017-02" db="EMBL/GenBank/DDBJ databases">
        <title>Delving into the versatile metabolic prowess of the omnipresent phylum Bacteroidetes.</title>
        <authorList>
            <person name="Nobu M.K."/>
            <person name="Mei R."/>
            <person name="Narihiro T."/>
            <person name="Kuroda K."/>
            <person name="Liu W.-T."/>
        </authorList>
    </citation>
    <scope>NUCLEOTIDE SEQUENCE</scope>
    <source>
        <strain evidence="2">ADurb.Bin417</strain>
    </source>
</reference>
<dbReference type="InterPro" id="IPR002156">
    <property type="entry name" value="RNaseH_domain"/>
</dbReference>
<dbReference type="Proteomes" id="UP000485484">
    <property type="component" value="Unassembled WGS sequence"/>
</dbReference>
<dbReference type="Pfam" id="PF00075">
    <property type="entry name" value="RNase_H"/>
    <property type="match status" value="1"/>
</dbReference>
<dbReference type="SUPFAM" id="SSF53098">
    <property type="entry name" value="Ribonuclease H-like"/>
    <property type="match status" value="1"/>
</dbReference>
<dbReference type="AlphaFoldDB" id="A0A1V5M754"/>
<dbReference type="Gene3D" id="3.30.420.10">
    <property type="entry name" value="Ribonuclease H-like superfamily/Ribonuclease H"/>
    <property type="match status" value="1"/>
</dbReference>
<accession>A0A1V5M754</accession>
<dbReference type="InterPro" id="IPR012337">
    <property type="entry name" value="RNaseH-like_sf"/>
</dbReference>
<sequence>MVVTEEVDGTRQVAGELQAVLTALDWCRAKEIKAAAIHYDYEGIRAWATGRWKAKKAVTQNYRAAVTAAGLEITWRKVTAHTGVKWNEHADQLARQQAAAAPGPAGPAPDFMIDLDGAAADFSAFLRQQGVEAAVKIRSEAPVAHIQLALSQERESWGYLNLYGGPGKKPYPRFHELRPADRKRRVEGWWTEFKTG</sequence>
<evidence type="ECO:0000313" key="2">
    <source>
        <dbReference type="EMBL" id="OPZ88730.1"/>
    </source>
</evidence>
<organism evidence="2">
    <name type="scientific">candidate division TA06 bacterium ADurb.Bin417</name>
    <dbReference type="NCBI Taxonomy" id="1852828"/>
    <lineage>
        <taxon>Bacteria</taxon>
        <taxon>Bacteria division TA06</taxon>
    </lineage>
</organism>
<evidence type="ECO:0000259" key="1">
    <source>
        <dbReference type="PROSITE" id="PS50879"/>
    </source>
</evidence>
<dbReference type="GO" id="GO:0004523">
    <property type="term" value="F:RNA-DNA hybrid ribonuclease activity"/>
    <property type="evidence" value="ECO:0007669"/>
    <property type="project" value="InterPro"/>
</dbReference>
<feature type="domain" description="RNase H type-1" evidence="1">
    <location>
        <begin position="1"/>
        <end position="99"/>
    </location>
</feature>
<dbReference type="GO" id="GO:0003676">
    <property type="term" value="F:nucleic acid binding"/>
    <property type="evidence" value="ECO:0007669"/>
    <property type="project" value="InterPro"/>
</dbReference>
<dbReference type="InterPro" id="IPR036397">
    <property type="entry name" value="RNaseH_sf"/>
</dbReference>
<dbReference type="EMBL" id="MWAK01000461">
    <property type="protein sequence ID" value="OPZ88730.1"/>
    <property type="molecule type" value="Genomic_DNA"/>
</dbReference>
<dbReference type="PROSITE" id="PS50879">
    <property type="entry name" value="RNASE_H_1"/>
    <property type="match status" value="1"/>
</dbReference>